<dbReference type="InterPro" id="IPR017441">
    <property type="entry name" value="Protein_kinase_ATP_BS"/>
</dbReference>
<dbReference type="SUPFAM" id="SSF56112">
    <property type="entry name" value="Protein kinase-like (PK-like)"/>
    <property type="match status" value="1"/>
</dbReference>
<reference evidence="10" key="1">
    <citation type="submission" date="2021-12" db="EMBL/GenBank/DDBJ databases">
        <authorList>
            <person name="Martin H S."/>
        </authorList>
    </citation>
    <scope>NUCLEOTIDE SEQUENCE</scope>
</reference>
<dbReference type="InterPro" id="IPR011009">
    <property type="entry name" value="Kinase-like_dom_sf"/>
</dbReference>
<evidence type="ECO:0000259" key="9">
    <source>
        <dbReference type="PROSITE" id="PS50011"/>
    </source>
</evidence>
<dbReference type="PANTHER" id="PTHR44167">
    <property type="entry name" value="OVARIAN-SPECIFIC SERINE/THREONINE-PROTEIN KINASE LOK-RELATED"/>
    <property type="match status" value="1"/>
</dbReference>
<dbReference type="GO" id="GO:0005524">
    <property type="term" value="F:ATP binding"/>
    <property type="evidence" value="ECO:0007669"/>
    <property type="project" value="UniProtKB-UniRule"/>
</dbReference>
<sequence>MSRIRGIEAGKVHKVQKASLQNLETRKNKCNETNKKKNDNSICYKGDVEKQQINELLHKLPKLDKIFDVHRKIGEGTFSSVYLGSLKQHAGLTEAEKPWFAIKHLVPTAHPARIEHELRCLQEMGGKHNVIGVELCLRHLDTIVFVMPYIPHRKFSEYVGDMDAEEVRQYMRALMVALKHVHSFGVIHRDVKPSNFLYDRDNKRYLLVDFGLAQRVCEEPAPPPAHLPALCPLPAPAALSAPPAGKRPRDEEELSPSAKRMALDLSLGAARAAPAPPAPAALRRLALPKVQIPRQNMTKTPPPPPAHWRGGGGCACAGAGGVCGACLARGGARAPRAGTQGFRPPEVLLKSPRQGAAVDAWAAGVVLASALAARYPLLRAPDDAAALAELADLLGTAALRRVAAALGRRLVTSSHRRGICLRKLVARLRGAAPAPPAHGAPPAHAPPCAHCRLPLDGCLCLDETLPADRITPGVTIAGFPDSAFALAARLLDPDPRSRISAAEALEHPFLAHPVTSVTAHTTGSNHL</sequence>
<dbReference type="EC" id="2.7.11.1" evidence="1"/>
<evidence type="ECO:0000256" key="8">
    <source>
        <dbReference type="SAM" id="MobiDB-lite"/>
    </source>
</evidence>
<name>A0A8J9VLM8_9NEOP</name>
<evidence type="ECO:0000256" key="1">
    <source>
        <dbReference type="ARBA" id="ARBA00012513"/>
    </source>
</evidence>
<keyword evidence="11" id="KW-1185">Reference proteome</keyword>
<evidence type="ECO:0000313" key="10">
    <source>
        <dbReference type="EMBL" id="CAH0722095.1"/>
    </source>
</evidence>
<dbReference type="PROSITE" id="PS50011">
    <property type="entry name" value="PROTEIN_KINASE_DOM"/>
    <property type="match status" value="1"/>
</dbReference>
<dbReference type="PANTHER" id="PTHR44167:SF23">
    <property type="entry name" value="CDC7 KINASE, ISOFORM A-RELATED"/>
    <property type="match status" value="1"/>
</dbReference>
<dbReference type="Proteomes" id="UP000838878">
    <property type="component" value="Chromosome 3"/>
</dbReference>
<dbReference type="Gene3D" id="3.30.200.20">
    <property type="entry name" value="Phosphorylase Kinase, domain 1"/>
    <property type="match status" value="1"/>
</dbReference>
<accession>A0A8J9VLM8</accession>
<dbReference type="GO" id="GO:0044773">
    <property type="term" value="P:mitotic DNA damage checkpoint signaling"/>
    <property type="evidence" value="ECO:0007669"/>
    <property type="project" value="TreeGrafter"/>
</dbReference>
<keyword evidence="2" id="KW-0723">Serine/threonine-protein kinase</keyword>
<dbReference type="Pfam" id="PF00069">
    <property type="entry name" value="Pkinase"/>
    <property type="match status" value="2"/>
</dbReference>
<feature type="region of interest" description="Disordered" evidence="8">
    <location>
        <begin position="289"/>
        <end position="308"/>
    </location>
</feature>
<dbReference type="OrthoDB" id="10020333at2759"/>
<evidence type="ECO:0000256" key="7">
    <source>
        <dbReference type="PROSITE-ProRule" id="PRU10141"/>
    </source>
</evidence>
<feature type="domain" description="Protein kinase" evidence="9">
    <location>
        <begin position="67"/>
        <end position="510"/>
    </location>
</feature>
<dbReference type="InterPro" id="IPR008271">
    <property type="entry name" value="Ser/Thr_kinase_AS"/>
</dbReference>
<dbReference type="AlphaFoldDB" id="A0A8J9VLM8"/>
<evidence type="ECO:0000256" key="2">
    <source>
        <dbReference type="ARBA" id="ARBA00022527"/>
    </source>
</evidence>
<dbReference type="EMBL" id="OV170223">
    <property type="protein sequence ID" value="CAH0722095.1"/>
    <property type="molecule type" value="Genomic_DNA"/>
</dbReference>
<keyword evidence="4 7" id="KW-0547">Nucleotide-binding</keyword>
<proteinExistence type="predicted"/>
<evidence type="ECO:0000256" key="4">
    <source>
        <dbReference type="ARBA" id="ARBA00022741"/>
    </source>
</evidence>
<keyword evidence="5" id="KW-0418">Kinase</keyword>
<dbReference type="GO" id="GO:0005634">
    <property type="term" value="C:nucleus"/>
    <property type="evidence" value="ECO:0007669"/>
    <property type="project" value="TreeGrafter"/>
</dbReference>
<dbReference type="SMART" id="SM00220">
    <property type="entry name" value="S_TKc"/>
    <property type="match status" value="1"/>
</dbReference>
<dbReference type="GO" id="GO:0004674">
    <property type="term" value="F:protein serine/threonine kinase activity"/>
    <property type="evidence" value="ECO:0007669"/>
    <property type="project" value="UniProtKB-KW"/>
</dbReference>
<evidence type="ECO:0000256" key="5">
    <source>
        <dbReference type="ARBA" id="ARBA00022777"/>
    </source>
</evidence>
<dbReference type="CDD" id="cd14019">
    <property type="entry name" value="STKc_Cdc7"/>
    <property type="match status" value="1"/>
</dbReference>
<keyword evidence="3" id="KW-0808">Transferase</keyword>
<evidence type="ECO:0000256" key="3">
    <source>
        <dbReference type="ARBA" id="ARBA00022679"/>
    </source>
</evidence>
<dbReference type="InterPro" id="IPR000719">
    <property type="entry name" value="Prot_kinase_dom"/>
</dbReference>
<protein>
    <recommendedName>
        <fullName evidence="1">non-specific serine/threonine protein kinase</fullName>
        <ecNumber evidence="1">2.7.11.1</ecNumber>
    </recommendedName>
</protein>
<evidence type="ECO:0000256" key="6">
    <source>
        <dbReference type="ARBA" id="ARBA00022840"/>
    </source>
</evidence>
<organism evidence="10 11">
    <name type="scientific">Brenthis ino</name>
    <name type="common">lesser marbled fritillary</name>
    <dbReference type="NCBI Taxonomy" id="405034"/>
    <lineage>
        <taxon>Eukaryota</taxon>
        <taxon>Metazoa</taxon>
        <taxon>Ecdysozoa</taxon>
        <taxon>Arthropoda</taxon>
        <taxon>Hexapoda</taxon>
        <taxon>Insecta</taxon>
        <taxon>Pterygota</taxon>
        <taxon>Neoptera</taxon>
        <taxon>Endopterygota</taxon>
        <taxon>Lepidoptera</taxon>
        <taxon>Glossata</taxon>
        <taxon>Ditrysia</taxon>
        <taxon>Papilionoidea</taxon>
        <taxon>Nymphalidae</taxon>
        <taxon>Heliconiinae</taxon>
        <taxon>Argynnini</taxon>
        <taxon>Brenthis</taxon>
    </lineage>
</organism>
<dbReference type="PROSITE" id="PS00107">
    <property type="entry name" value="PROTEIN_KINASE_ATP"/>
    <property type="match status" value="1"/>
</dbReference>
<keyword evidence="6 7" id="KW-0067">ATP-binding</keyword>
<feature type="binding site" evidence="7">
    <location>
        <position position="103"/>
    </location>
    <ligand>
        <name>ATP</name>
        <dbReference type="ChEBI" id="CHEBI:30616"/>
    </ligand>
</feature>
<feature type="non-terminal residue" evidence="10">
    <location>
        <position position="527"/>
    </location>
</feature>
<evidence type="ECO:0000313" key="11">
    <source>
        <dbReference type="Proteomes" id="UP000838878"/>
    </source>
</evidence>
<gene>
    <name evidence="10" type="ORF">BINO364_LOCUS8111</name>
</gene>
<dbReference type="PROSITE" id="PS00108">
    <property type="entry name" value="PROTEIN_KINASE_ST"/>
    <property type="match status" value="1"/>
</dbReference>
<dbReference type="Gene3D" id="1.10.510.10">
    <property type="entry name" value="Transferase(Phosphotransferase) domain 1"/>
    <property type="match status" value="2"/>
</dbReference>